<feature type="domain" description="CCHC-type" evidence="2">
    <location>
        <begin position="80"/>
        <end position="95"/>
    </location>
</feature>
<evidence type="ECO:0000259" key="2">
    <source>
        <dbReference type="PROSITE" id="PS50158"/>
    </source>
</evidence>
<sequence length="120" mass="13464">MDSNSVIIRSLKLGETEQKVATVELPREKAIRLTKMGTVKIGWVQCTVKERVAVARCYNCPDIGHIAVDCKKPKAKEETCINCGEQGHRTKDCKNSTTALHAKKVDIDWTKWRAQDLKAP</sequence>
<keyword evidence="1" id="KW-0863">Zinc-finger</keyword>
<dbReference type="Proteomes" id="UP001153636">
    <property type="component" value="Chromosome 2"/>
</dbReference>
<dbReference type="SMART" id="SM00343">
    <property type="entry name" value="ZnF_C2HC"/>
    <property type="match status" value="2"/>
</dbReference>
<dbReference type="OrthoDB" id="6782564at2759"/>
<dbReference type="EMBL" id="OV651814">
    <property type="protein sequence ID" value="CAH1107116.1"/>
    <property type="molecule type" value="Genomic_DNA"/>
</dbReference>
<dbReference type="InterPro" id="IPR036875">
    <property type="entry name" value="Znf_CCHC_sf"/>
</dbReference>
<dbReference type="Gene3D" id="4.10.60.10">
    <property type="entry name" value="Zinc finger, CCHC-type"/>
    <property type="match status" value="1"/>
</dbReference>
<reference evidence="3" key="1">
    <citation type="submission" date="2022-01" db="EMBL/GenBank/DDBJ databases">
        <authorList>
            <person name="King R."/>
        </authorList>
    </citation>
    <scope>NUCLEOTIDE SEQUENCE</scope>
</reference>
<dbReference type="SUPFAM" id="SSF57756">
    <property type="entry name" value="Retrovirus zinc finger-like domains"/>
    <property type="match status" value="1"/>
</dbReference>
<dbReference type="Pfam" id="PF00098">
    <property type="entry name" value="zf-CCHC"/>
    <property type="match status" value="2"/>
</dbReference>
<dbReference type="GO" id="GO:0008270">
    <property type="term" value="F:zinc ion binding"/>
    <property type="evidence" value="ECO:0007669"/>
    <property type="project" value="UniProtKB-KW"/>
</dbReference>
<keyword evidence="1" id="KW-0862">Zinc</keyword>
<dbReference type="AlphaFoldDB" id="A0A9P0CS80"/>
<keyword evidence="4" id="KW-1185">Reference proteome</keyword>
<evidence type="ECO:0000313" key="4">
    <source>
        <dbReference type="Proteomes" id="UP001153636"/>
    </source>
</evidence>
<keyword evidence="1" id="KW-0479">Metal-binding</keyword>
<evidence type="ECO:0000313" key="3">
    <source>
        <dbReference type="EMBL" id="CAH1107116.1"/>
    </source>
</evidence>
<evidence type="ECO:0000256" key="1">
    <source>
        <dbReference type="PROSITE-ProRule" id="PRU00047"/>
    </source>
</evidence>
<name>A0A9P0CS80_9CUCU</name>
<feature type="domain" description="CCHC-type" evidence="2">
    <location>
        <begin position="56"/>
        <end position="72"/>
    </location>
</feature>
<protein>
    <recommendedName>
        <fullName evidence="2">CCHC-type domain-containing protein</fullName>
    </recommendedName>
</protein>
<proteinExistence type="predicted"/>
<dbReference type="InterPro" id="IPR001878">
    <property type="entry name" value="Znf_CCHC"/>
</dbReference>
<dbReference type="PROSITE" id="PS50158">
    <property type="entry name" value="ZF_CCHC"/>
    <property type="match status" value="2"/>
</dbReference>
<organism evidence="3 4">
    <name type="scientific">Psylliodes chrysocephalus</name>
    <dbReference type="NCBI Taxonomy" id="3402493"/>
    <lineage>
        <taxon>Eukaryota</taxon>
        <taxon>Metazoa</taxon>
        <taxon>Ecdysozoa</taxon>
        <taxon>Arthropoda</taxon>
        <taxon>Hexapoda</taxon>
        <taxon>Insecta</taxon>
        <taxon>Pterygota</taxon>
        <taxon>Neoptera</taxon>
        <taxon>Endopterygota</taxon>
        <taxon>Coleoptera</taxon>
        <taxon>Polyphaga</taxon>
        <taxon>Cucujiformia</taxon>
        <taxon>Chrysomeloidea</taxon>
        <taxon>Chrysomelidae</taxon>
        <taxon>Galerucinae</taxon>
        <taxon>Alticini</taxon>
        <taxon>Psylliodes</taxon>
    </lineage>
</organism>
<dbReference type="GO" id="GO:0003676">
    <property type="term" value="F:nucleic acid binding"/>
    <property type="evidence" value="ECO:0007669"/>
    <property type="project" value="InterPro"/>
</dbReference>
<accession>A0A9P0CS80</accession>
<gene>
    <name evidence="3" type="ORF">PSYICH_LOCUS7252</name>
</gene>